<evidence type="ECO:0000259" key="11">
    <source>
        <dbReference type="PROSITE" id="PS50111"/>
    </source>
</evidence>
<evidence type="ECO:0000313" key="15">
    <source>
        <dbReference type="Proteomes" id="UP000502608"/>
    </source>
</evidence>
<evidence type="ECO:0000256" key="8">
    <source>
        <dbReference type="ARBA" id="ARBA00029447"/>
    </source>
</evidence>
<reference evidence="14 15" key="1">
    <citation type="submission" date="2020-03" db="EMBL/GenBank/DDBJ databases">
        <title>Complete genome sequence of Shewanella sp.</title>
        <authorList>
            <person name="Kim Y.-S."/>
            <person name="Kim S.-J."/>
            <person name="Jung H.-K."/>
            <person name="Kim K.-H."/>
        </authorList>
    </citation>
    <scope>NUCLEOTIDE SEQUENCE [LARGE SCALE GENOMIC DNA]</scope>
    <source>
        <strain evidence="14 15">PN3F2</strain>
    </source>
</reference>
<evidence type="ECO:0000256" key="1">
    <source>
        <dbReference type="ARBA" id="ARBA00004429"/>
    </source>
</evidence>
<dbReference type="GO" id="GO:0007165">
    <property type="term" value="P:signal transduction"/>
    <property type="evidence" value="ECO:0007669"/>
    <property type="project" value="UniProtKB-KW"/>
</dbReference>
<evidence type="ECO:0000256" key="5">
    <source>
        <dbReference type="ARBA" id="ARBA00022989"/>
    </source>
</evidence>
<sequence length="548" mass="59794">MKAIYLWSRKTTISNRLLSMLVLSVLATLLMLLFALTRIDSVLINEKQAKLDALVDSAVSVVDYFYQQSVSGTLTEQQAKQGAINALDNLRYTGQEYFFSIDATGVMVQHAFAKKLVNTNVLAMKDPNGVKLFELMLERTKHQDKAGVNYMWNKPNEDSPSPKMSVVKRFKPWGWIVGTGIYIDDVTSQKIDFVIRYLLILVLVWGPVILLLLMIIQSIAIPMRSTIAAFENVAKGEGDLTLRLSEDGKDELKQIAANFNIFITKIQELIATVSESIEQSANVATDMSVIAVKANDTSNNIQSETSNVATAIHEMSMTASEVASNAQIAAQSTHNADSEADNTLVVVNNAMEKIQALSKELALTQDVGNGLQVSSSKIGQILEVIVSIADQTNLLALNAAIEAARAGEAGRGFAVVADEVRTLASRTQDSTREINSIIDAIRNAIDSVNSSVERATHQSTETVSETGQVVDALNAIKSSIGEISQMNIQIASATEEQSAVINELNMNITRINDMSAENHVHNQQINDSSLQIEQGSHKLAQLVSHFKI</sequence>
<dbReference type="GO" id="GO:0006935">
    <property type="term" value="P:chemotaxis"/>
    <property type="evidence" value="ECO:0007669"/>
    <property type="project" value="UniProtKB-ARBA"/>
</dbReference>
<dbReference type="Gene3D" id="3.30.450.20">
    <property type="entry name" value="PAS domain"/>
    <property type="match status" value="1"/>
</dbReference>
<dbReference type="SUPFAM" id="SSF58104">
    <property type="entry name" value="Methyl-accepting chemotaxis protein (MCP) signaling domain"/>
    <property type="match status" value="1"/>
</dbReference>
<feature type="domain" description="T-SNARE coiled-coil homology" evidence="12">
    <location>
        <begin position="463"/>
        <end position="508"/>
    </location>
</feature>
<dbReference type="Proteomes" id="UP000502608">
    <property type="component" value="Chromosome"/>
</dbReference>
<dbReference type="InterPro" id="IPR000727">
    <property type="entry name" value="T_SNARE_dom"/>
</dbReference>
<dbReference type="CDD" id="cd11386">
    <property type="entry name" value="MCP_signal"/>
    <property type="match status" value="1"/>
</dbReference>
<feature type="domain" description="HAMP" evidence="13">
    <location>
        <begin position="217"/>
        <end position="271"/>
    </location>
</feature>
<dbReference type="PROSITE" id="PS50885">
    <property type="entry name" value="HAMP"/>
    <property type="match status" value="1"/>
</dbReference>
<dbReference type="Pfam" id="PF00015">
    <property type="entry name" value="MCPsignal"/>
    <property type="match status" value="1"/>
</dbReference>
<evidence type="ECO:0000256" key="7">
    <source>
        <dbReference type="ARBA" id="ARBA00023224"/>
    </source>
</evidence>
<accession>A0A6G9QIW7</accession>
<keyword evidence="6 10" id="KW-0472">Membrane</keyword>
<dbReference type="InterPro" id="IPR003660">
    <property type="entry name" value="HAMP_dom"/>
</dbReference>
<comment type="similarity">
    <text evidence="8">Belongs to the methyl-accepting chemotaxis (MCP) protein family.</text>
</comment>
<dbReference type="SMART" id="SM00283">
    <property type="entry name" value="MA"/>
    <property type="match status" value="1"/>
</dbReference>
<evidence type="ECO:0000259" key="12">
    <source>
        <dbReference type="PROSITE" id="PS50192"/>
    </source>
</evidence>
<feature type="domain" description="Methyl-accepting transducer" evidence="11">
    <location>
        <begin position="276"/>
        <end position="512"/>
    </location>
</feature>
<evidence type="ECO:0000256" key="6">
    <source>
        <dbReference type="ARBA" id="ARBA00023136"/>
    </source>
</evidence>
<feature type="transmembrane region" description="Helical" evidence="10">
    <location>
        <begin position="194"/>
        <end position="216"/>
    </location>
</feature>
<dbReference type="PANTHER" id="PTHR32089:SF119">
    <property type="entry name" value="METHYL-ACCEPTING CHEMOTAXIS PROTEIN CTPL"/>
    <property type="match status" value="1"/>
</dbReference>
<proteinExistence type="inferred from homology"/>
<evidence type="ECO:0000259" key="13">
    <source>
        <dbReference type="PROSITE" id="PS50885"/>
    </source>
</evidence>
<evidence type="ECO:0000256" key="9">
    <source>
        <dbReference type="PROSITE-ProRule" id="PRU00284"/>
    </source>
</evidence>
<dbReference type="CDD" id="cd06225">
    <property type="entry name" value="HAMP"/>
    <property type="match status" value="1"/>
</dbReference>
<evidence type="ECO:0000256" key="3">
    <source>
        <dbReference type="ARBA" id="ARBA00022519"/>
    </source>
</evidence>
<evidence type="ECO:0000256" key="4">
    <source>
        <dbReference type="ARBA" id="ARBA00022692"/>
    </source>
</evidence>
<dbReference type="AlphaFoldDB" id="A0A6G9QIW7"/>
<keyword evidence="5 10" id="KW-1133">Transmembrane helix</keyword>
<keyword evidence="4 10" id="KW-0812">Transmembrane</keyword>
<organism evidence="14 15">
    <name type="scientific">Shewanella aestuarii</name>
    <dbReference type="NCBI Taxonomy" id="1028752"/>
    <lineage>
        <taxon>Bacteria</taxon>
        <taxon>Pseudomonadati</taxon>
        <taxon>Pseudomonadota</taxon>
        <taxon>Gammaproteobacteria</taxon>
        <taxon>Alteromonadales</taxon>
        <taxon>Shewanellaceae</taxon>
        <taxon>Shewanella</taxon>
    </lineage>
</organism>
<evidence type="ECO:0000313" key="14">
    <source>
        <dbReference type="EMBL" id="QIR14446.1"/>
    </source>
</evidence>
<dbReference type="KEGG" id="saes:HBH39_08095"/>
<keyword evidence="15" id="KW-1185">Reference proteome</keyword>
<dbReference type="Pfam" id="PF17200">
    <property type="entry name" value="sCache_2"/>
    <property type="match status" value="1"/>
</dbReference>
<keyword evidence="7 9" id="KW-0807">Transducer</keyword>
<dbReference type="PROSITE" id="PS50111">
    <property type="entry name" value="CHEMOTAXIS_TRANSDUC_2"/>
    <property type="match status" value="1"/>
</dbReference>
<dbReference type="InterPro" id="IPR033480">
    <property type="entry name" value="sCache_2"/>
</dbReference>
<dbReference type="RefSeq" id="WP_167677213.1">
    <property type="nucleotide sequence ID" value="NZ_CP050313.1"/>
</dbReference>
<dbReference type="SMART" id="SM01049">
    <property type="entry name" value="Cache_2"/>
    <property type="match status" value="1"/>
</dbReference>
<dbReference type="PANTHER" id="PTHR32089">
    <property type="entry name" value="METHYL-ACCEPTING CHEMOTAXIS PROTEIN MCPB"/>
    <property type="match status" value="1"/>
</dbReference>
<dbReference type="Pfam" id="PF00672">
    <property type="entry name" value="HAMP"/>
    <property type="match status" value="1"/>
</dbReference>
<evidence type="ECO:0000256" key="10">
    <source>
        <dbReference type="SAM" id="Phobius"/>
    </source>
</evidence>
<comment type="subcellular location">
    <subcellularLocation>
        <location evidence="1">Cell inner membrane</location>
        <topology evidence="1">Multi-pass membrane protein</topology>
    </subcellularLocation>
</comment>
<dbReference type="SMART" id="SM00304">
    <property type="entry name" value="HAMP"/>
    <property type="match status" value="1"/>
</dbReference>
<name>A0A6G9QIW7_9GAMM</name>
<keyword evidence="3" id="KW-0997">Cell inner membrane</keyword>
<dbReference type="PROSITE" id="PS50192">
    <property type="entry name" value="T_SNARE"/>
    <property type="match status" value="1"/>
</dbReference>
<keyword evidence="2" id="KW-1003">Cell membrane</keyword>
<dbReference type="Gene3D" id="1.10.287.950">
    <property type="entry name" value="Methyl-accepting chemotaxis protein"/>
    <property type="match status" value="1"/>
</dbReference>
<dbReference type="EMBL" id="CP050313">
    <property type="protein sequence ID" value="QIR14446.1"/>
    <property type="molecule type" value="Genomic_DNA"/>
</dbReference>
<dbReference type="GO" id="GO:0005886">
    <property type="term" value="C:plasma membrane"/>
    <property type="evidence" value="ECO:0007669"/>
    <property type="project" value="UniProtKB-SubCell"/>
</dbReference>
<dbReference type="InterPro" id="IPR004089">
    <property type="entry name" value="MCPsignal_dom"/>
</dbReference>
<dbReference type="FunFam" id="1.10.287.950:FF:000001">
    <property type="entry name" value="Methyl-accepting chemotaxis sensory transducer"/>
    <property type="match status" value="1"/>
</dbReference>
<evidence type="ECO:0000256" key="2">
    <source>
        <dbReference type="ARBA" id="ARBA00022475"/>
    </source>
</evidence>
<protein>
    <submittedName>
        <fullName evidence="14">Methyl-accepting chemotaxis protein</fullName>
    </submittedName>
</protein>
<gene>
    <name evidence="14" type="ORF">HBH39_08095</name>
</gene>